<dbReference type="GO" id="GO:0003677">
    <property type="term" value="F:DNA binding"/>
    <property type="evidence" value="ECO:0007669"/>
    <property type="project" value="UniProtKB-KW"/>
</dbReference>
<reference evidence="7 8" key="1">
    <citation type="submission" date="2018-10" db="EMBL/GenBank/DDBJ databases">
        <title>Rhizobium etli, R. leguminosarum and a new Rhizobium genospecies from Phaseolus dumosus.</title>
        <authorList>
            <person name="Ramirez-Puebla S.T."/>
            <person name="Rogel-Hernandez M.A."/>
            <person name="Guerrero G."/>
            <person name="Ormeno-Orrillo E."/>
            <person name="Martinez-Romero J.C."/>
            <person name="Negrete-Yankelevich S."/>
            <person name="Martinez-Romero E."/>
        </authorList>
    </citation>
    <scope>NUCLEOTIDE SEQUENCE [LARGE SCALE GENOMIC DNA]</scope>
    <source>
        <strain evidence="7 8">CCGE525</strain>
    </source>
</reference>
<dbReference type="Proteomes" id="UP000282195">
    <property type="component" value="Chromosome"/>
</dbReference>
<dbReference type="InterPro" id="IPR011010">
    <property type="entry name" value="DNA_brk_join_enz"/>
</dbReference>
<feature type="domain" description="Tyr recombinase" evidence="6">
    <location>
        <begin position="373"/>
        <end position="572"/>
    </location>
</feature>
<name>A0A387FUC3_9HYPH</name>
<evidence type="ECO:0000256" key="1">
    <source>
        <dbReference type="ARBA" id="ARBA00008857"/>
    </source>
</evidence>
<keyword evidence="4" id="KW-0233">DNA recombination</keyword>
<evidence type="ECO:0000256" key="4">
    <source>
        <dbReference type="ARBA" id="ARBA00023172"/>
    </source>
</evidence>
<proteinExistence type="inferred from homology"/>
<dbReference type="PANTHER" id="PTHR30349:SF41">
    <property type="entry name" value="INTEGRASE_RECOMBINASE PROTEIN MJ0367-RELATED"/>
    <property type="match status" value="1"/>
</dbReference>
<dbReference type="CDD" id="cd01184">
    <property type="entry name" value="INT_C_like_1"/>
    <property type="match status" value="1"/>
</dbReference>
<dbReference type="OrthoDB" id="9784724at2"/>
<dbReference type="Pfam" id="PF00589">
    <property type="entry name" value="Phage_integrase"/>
    <property type="match status" value="1"/>
</dbReference>
<protein>
    <recommendedName>
        <fullName evidence="6">Tyr recombinase domain-containing protein</fullName>
    </recommendedName>
</protein>
<evidence type="ECO:0000256" key="2">
    <source>
        <dbReference type="ARBA" id="ARBA00022908"/>
    </source>
</evidence>
<dbReference type="KEGG" id="rjg:CCGE525_13445"/>
<dbReference type="InterPro" id="IPR046668">
    <property type="entry name" value="DUF6538"/>
</dbReference>
<dbReference type="GO" id="GO:0006310">
    <property type="term" value="P:DNA recombination"/>
    <property type="evidence" value="ECO:0007669"/>
    <property type="project" value="UniProtKB-KW"/>
</dbReference>
<dbReference type="InterPro" id="IPR013762">
    <property type="entry name" value="Integrase-like_cat_sf"/>
</dbReference>
<dbReference type="InterPro" id="IPR002104">
    <property type="entry name" value="Integrase_catalytic"/>
</dbReference>
<dbReference type="EMBL" id="CP032694">
    <property type="protein sequence ID" value="AYG59694.1"/>
    <property type="molecule type" value="Genomic_DNA"/>
</dbReference>
<evidence type="ECO:0000313" key="8">
    <source>
        <dbReference type="Proteomes" id="UP000282195"/>
    </source>
</evidence>
<dbReference type="Gene3D" id="1.10.150.130">
    <property type="match status" value="1"/>
</dbReference>
<evidence type="ECO:0000313" key="7">
    <source>
        <dbReference type="EMBL" id="AYG59694.1"/>
    </source>
</evidence>
<dbReference type="Gene3D" id="1.10.443.10">
    <property type="entry name" value="Intergrase catalytic core"/>
    <property type="match status" value="1"/>
</dbReference>
<dbReference type="PANTHER" id="PTHR30349">
    <property type="entry name" value="PHAGE INTEGRASE-RELATED"/>
    <property type="match status" value="1"/>
</dbReference>
<dbReference type="AlphaFoldDB" id="A0A387FUC3"/>
<keyword evidence="2" id="KW-0229">DNA integration</keyword>
<dbReference type="RefSeq" id="WP_120704699.1">
    <property type="nucleotide sequence ID" value="NZ_CP032694.1"/>
</dbReference>
<evidence type="ECO:0000259" key="6">
    <source>
        <dbReference type="PROSITE" id="PS51898"/>
    </source>
</evidence>
<dbReference type="InterPro" id="IPR050090">
    <property type="entry name" value="Tyrosine_recombinase_XerCD"/>
</dbReference>
<dbReference type="GO" id="GO:0015074">
    <property type="term" value="P:DNA integration"/>
    <property type="evidence" value="ECO:0007669"/>
    <property type="project" value="UniProtKB-KW"/>
</dbReference>
<evidence type="ECO:0000256" key="5">
    <source>
        <dbReference type="SAM" id="MobiDB-lite"/>
    </source>
</evidence>
<evidence type="ECO:0000256" key="3">
    <source>
        <dbReference type="ARBA" id="ARBA00023125"/>
    </source>
</evidence>
<gene>
    <name evidence="7" type="ORF">CCGE525_13445</name>
</gene>
<feature type="region of interest" description="Disordered" evidence="5">
    <location>
        <begin position="1"/>
        <end position="23"/>
    </location>
</feature>
<accession>A0A387FUC3</accession>
<keyword evidence="3" id="KW-0238">DNA-binding</keyword>
<dbReference type="SUPFAM" id="SSF56349">
    <property type="entry name" value="DNA breaking-rejoining enzymes"/>
    <property type="match status" value="1"/>
</dbReference>
<sequence length="592" mass="65963">MKKKSKIKSVNGRSATQDRYTGEGQEVTKVTGLIRRGSTYSLRRRVPTDLVKALGKTEIWIALGTSDYRAAAKEARLASVRLDLQWEKHRETLKQGGKINPNDRLSEGELRRAVISDFWAREQAAAITVGDDERRENIEHEIGGLETRDPSAEAALFAQARSIIRERKLNISLPAERTVGGAREPFIPSPELQRLLELIRRADVEHLKRMIDRLEGAHGDQEHDPLFKGVNSVSVVPAQSDGITLGEAITRMQSDPTRAHLGDTADAKYVVTFRAMKELLGEDKPLATITRAECAGVQELIAGLPANVAKLEAYKTCATMREIVDLAATRTDRMLSPTTVKVYTHTLSAFFNWAVRKGLLTLNPAARLAGGKKRAKNARRPWKIDALNTIIAGLPAWSRESESIGRYWVPLIALFSGMRLGEIVGLTVNDVEKTYGEHCFVLWETDDQEYKTPGSERLIPVHPELVRLGLIDLVEETKKAGGGRLFPELPGKDQHQLSDLFQKRFSYWLTKLGIKQRGLSFHSLRHNFRDALRENGVPIDSTRALGGWSRSGIVEERYGAGVSVRTLARWVAEISYEGLDPPDHLQPVAMGV</sequence>
<comment type="similarity">
    <text evidence="1">Belongs to the 'phage' integrase family.</text>
</comment>
<dbReference type="InterPro" id="IPR010998">
    <property type="entry name" value="Integrase_recombinase_N"/>
</dbReference>
<dbReference type="Pfam" id="PF20172">
    <property type="entry name" value="DUF6538"/>
    <property type="match status" value="1"/>
</dbReference>
<keyword evidence="8" id="KW-1185">Reference proteome</keyword>
<dbReference type="PROSITE" id="PS51898">
    <property type="entry name" value="TYR_RECOMBINASE"/>
    <property type="match status" value="1"/>
</dbReference>
<organism evidence="7 8">
    <name type="scientific">Rhizobium jaguaris</name>
    <dbReference type="NCBI Taxonomy" id="1312183"/>
    <lineage>
        <taxon>Bacteria</taxon>
        <taxon>Pseudomonadati</taxon>
        <taxon>Pseudomonadota</taxon>
        <taxon>Alphaproteobacteria</taxon>
        <taxon>Hyphomicrobiales</taxon>
        <taxon>Rhizobiaceae</taxon>
        <taxon>Rhizobium/Agrobacterium group</taxon>
        <taxon>Rhizobium</taxon>
    </lineage>
</organism>